<dbReference type="EMBL" id="VSSQ01065033">
    <property type="protein sequence ID" value="MPN17831.1"/>
    <property type="molecule type" value="Genomic_DNA"/>
</dbReference>
<protein>
    <submittedName>
        <fullName evidence="1">Uncharacterized protein</fullName>
    </submittedName>
</protein>
<gene>
    <name evidence="1" type="ORF">SDC9_165186</name>
</gene>
<reference evidence="1" key="1">
    <citation type="submission" date="2019-08" db="EMBL/GenBank/DDBJ databases">
        <authorList>
            <person name="Kucharzyk K."/>
            <person name="Murdoch R.W."/>
            <person name="Higgins S."/>
            <person name="Loffler F."/>
        </authorList>
    </citation>
    <scope>NUCLEOTIDE SEQUENCE</scope>
</reference>
<organism evidence="1">
    <name type="scientific">bioreactor metagenome</name>
    <dbReference type="NCBI Taxonomy" id="1076179"/>
    <lineage>
        <taxon>unclassified sequences</taxon>
        <taxon>metagenomes</taxon>
        <taxon>ecological metagenomes</taxon>
    </lineage>
</organism>
<sequence length="105" mass="11100">MIRLKTPVGATALNGIPASDDTAAVRRNRHRGQFIRSAAGKGVDPLKAAVFVVFDYQGIKIAATGNARKVVVIGFGNTGSKNISAFIYRDAFNIAVHGSGQRAFP</sequence>
<comment type="caution">
    <text evidence="1">The sequence shown here is derived from an EMBL/GenBank/DDBJ whole genome shotgun (WGS) entry which is preliminary data.</text>
</comment>
<dbReference type="AlphaFoldDB" id="A0A645FTP1"/>
<proteinExistence type="predicted"/>
<name>A0A645FTP1_9ZZZZ</name>
<evidence type="ECO:0000313" key="1">
    <source>
        <dbReference type="EMBL" id="MPN17831.1"/>
    </source>
</evidence>
<accession>A0A645FTP1</accession>